<dbReference type="AlphaFoldDB" id="A0A8X6NLA0"/>
<dbReference type="Proteomes" id="UP000887013">
    <property type="component" value="Unassembled WGS sequence"/>
</dbReference>
<name>A0A8X6NLA0_NEPPI</name>
<comment type="caution">
    <text evidence="2">The sequence shown here is derived from an EMBL/GenBank/DDBJ whole genome shotgun (WGS) entry which is preliminary data.</text>
</comment>
<evidence type="ECO:0000313" key="3">
    <source>
        <dbReference type="Proteomes" id="UP000887013"/>
    </source>
</evidence>
<evidence type="ECO:0000256" key="1">
    <source>
        <dbReference type="SAM" id="MobiDB-lite"/>
    </source>
</evidence>
<organism evidence="2 3">
    <name type="scientific">Nephila pilipes</name>
    <name type="common">Giant wood spider</name>
    <name type="synonym">Nephila maculata</name>
    <dbReference type="NCBI Taxonomy" id="299642"/>
    <lineage>
        <taxon>Eukaryota</taxon>
        <taxon>Metazoa</taxon>
        <taxon>Ecdysozoa</taxon>
        <taxon>Arthropoda</taxon>
        <taxon>Chelicerata</taxon>
        <taxon>Arachnida</taxon>
        <taxon>Araneae</taxon>
        <taxon>Araneomorphae</taxon>
        <taxon>Entelegynae</taxon>
        <taxon>Araneoidea</taxon>
        <taxon>Nephilidae</taxon>
        <taxon>Nephila</taxon>
    </lineage>
</organism>
<gene>
    <name evidence="2" type="ORF">NPIL_88441</name>
</gene>
<feature type="compositionally biased region" description="Basic and acidic residues" evidence="1">
    <location>
        <begin position="1"/>
        <end position="11"/>
    </location>
</feature>
<feature type="compositionally biased region" description="Low complexity" evidence="1">
    <location>
        <begin position="14"/>
        <end position="26"/>
    </location>
</feature>
<feature type="non-terminal residue" evidence="2">
    <location>
        <position position="1"/>
    </location>
</feature>
<proteinExistence type="predicted"/>
<feature type="region of interest" description="Disordered" evidence="1">
    <location>
        <begin position="1"/>
        <end position="26"/>
    </location>
</feature>
<evidence type="ECO:0000313" key="2">
    <source>
        <dbReference type="EMBL" id="GFT21680.1"/>
    </source>
</evidence>
<accession>A0A8X6NLA0</accession>
<protein>
    <submittedName>
        <fullName evidence="2">Uncharacterized protein</fullName>
    </submittedName>
</protein>
<keyword evidence="3" id="KW-1185">Reference proteome</keyword>
<sequence>EESYCKYKGENEGSLTSSSFSSFSKSEIPISDSSAFQISSN</sequence>
<dbReference type="EMBL" id="BMAW01011035">
    <property type="protein sequence ID" value="GFT21680.1"/>
    <property type="molecule type" value="Genomic_DNA"/>
</dbReference>
<reference evidence="2" key="1">
    <citation type="submission" date="2020-08" db="EMBL/GenBank/DDBJ databases">
        <title>Multicomponent nature underlies the extraordinary mechanical properties of spider dragline silk.</title>
        <authorList>
            <person name="Kono N."/>
            <person name="Nakamura H."/>
            <person name="Mori M."/>
            <person name="Yoshida Y."/>
            <person name="Ohtoshi R."/>
            <person name="Malay A.D."/>
            <person name="Moran D.A.P."/>
            <person name="Tomita M."/>
            <person name="Numata K."/>
            <person name="Arakawa K."/>
        </authorList>
    </citation>
    <scope>NUCLEOTIDE SEQUENCE</scope>
</reference>